<sequence length="332" mass="37720">MPPSPPKLPFIGNFHQLGSHPHRSLHTLSQKHGPLMLLRLGQVPTLVVSSPDGARDVMRNHDQVFASRPVLKPAKVLFDGCKDLGFAPYGEHWRQLRKICAFHLLSSTRVQSYRLIRQEEVGFMIRKISSQASPTTSVDMSEIFYSFANDIICRVVSGKFKREEGRNVLFRELILEFSVLLSKFYVGDYFPWLGWLDVLFGSMERAKKTKKRWDDLLDGVIHEHEDRSAAEGDDGEKDFVDVLLSLRKDPGGNHALLTPQTIKALLMDIFSGGTETSYVTLECAMAELVRSPRVMAKLQHQVRGIASRTKGTVKEEDLDEMAYLKAIIRKYY</sequence>
<dbReference type="PRINTS" id="PR00463">
    <property type="entry name" value="EP450I"/>
</dbReference>
<dbReference type="GO" id="GO:0020037">
    <property type="term" value="F:heme binding"/>
    <property type="evidence" value="ECO:0007669"/>
    <property type="project" value="InterPro"/>
</dbReference>
<dbReference type="PANTHER" id="PTHR47955">
    <property type="entry name" value="CYTOCHROME P450 FAMILY 71 PROTEIN"/>
    <property type="match status" value="1"/>
</dbReference>
<dbReference type="FunCoup" id="A0A804LBN3">
    <property type="interactions" value="157"/>
</dbReference>
<dbReference type="GO" id="GO:0004497">
    <property type="term" value="F:monooxygenase activity"/>
    <property type="evidence" value="ECO:0007669"/>
    <property type="project" value="InterPro"/>
</dbReference>
<evidence type="ECO:0000256" key="1">
    <source>
        <dbReference type="ARBA" id="ARBA00010617"/>
    </source>
</evidence>
<dbReference type="Gramene" id="Ma11_t24900.1">
    <property type="protein sequence ID" value="Ma11_p24900.1"/>
    <property type="gene ID" value="Ma11_g24900"/>
</dbReference>
<dbReference type="PANTHER" id="PTHR47955:SF14">
    <property type="entry name" value="OS01G0543600 PROTEIN"/>
    <property type="match status" value="1"/>
</dbReference>
<evidence type="ECO:0000256" key="3">
    <source>
        <dbReference type="ARBA" id="ARBA00023004"/>
    </source>
</evidence>
<dbReference type="OMA" id="IHCKLLG"/>
<evidence type="ECO:0000313" key="4">
    <source>
        <dbReference type="EnsemblPlants" id="Ma11_p24900.1"/>
    </source>
</evidence>
<dbReference type="GO" id="GO:0005506">
    <property type="term" value="F:iron ion binding"/>
    <property type="evidence" value="ECO:0007669"/>
    <property type="project" value="InterPro"/>
</dbReference>
<accession>A0A804LBN3</accession>
<dbReference type="Pfam" id="PF00067">
    <property type="entry name" value="p450"/>
    <property type="match status" value="1"/>
</dbReference>
<dbReference type="InterPro" id="IPR001128">
    <property type="entry name" value="Cyt_P450"/>
</dbReference>
<keyword evidence="5" id="KW-1185">Reference proteome</keyword>
<dbReference type="Gene3D" id="1.10.630.10">
    <property type="entry name" value="Cytochrome P450"/>
    <property type="match status" value="1"/>
</dbReference>
<dbReference type="SUPFAM" id="SSF48264">
    <property type="entry name" value="Cytochrome P450"/>
    <property type="match status" value="1"/>
</dbReference>
<name>A0A804LBN3_MUSAM</name>
<dbReference type="Proteomes" id="UP000012960">
    <property type="component" value="Unplaced"/>
</dbReference>
<evidence type="ECO:0000256" key="2">
    <source>
        <dbReference type="ARBA" id="ARBA00022723"/>
    </source>
</evidence>
<dbReference type="AlphaFoldDB" id="A0A804LBN3"/>
<dbReference type="GO" id="GO:0016705">
    <property type="term" value="F:oxidoreductase activity, acting on paired donors, with incorporation or reduction of molecular oxygen"/>
    <property type="evidence" value="ECO:0007669"/>
    <property type="project" value="InterPro"/>
</dbReference>
<keyword evidence="3" id="KW-0408">Iron</keyword>
<evidence type="ECO:0000313" key="5">
    <source>
        <dbReference type="Proteomes" id="UP000012960"/>
    </source>
</evidence>
<organism evidence="4 5">
    <name type="scientific">Musa acuminata subsp. malaccensis</name>
    <name type="common">Wild banana</name>
    <name type="synonym">Musa malaccensis</name>
    <dbReference type="NCBI Taxonomy" id="214687"/>
    <lineage>
        <taxon>Eukaryota</taxon>
        <taxon>Viridiplantae</taxon>
        <taxon>Streptophyta</taxon>
        <taxon>Embryophyta</taxon>
        <taxon>Tracheophyta</taxon>
        <taxon>Spermatophyta</taxon>
        <taxon>Magnoliopsida</taxon>
        <taxon>Liliopsida</taxon>
        <taxon>Zingiberales</taxon>
        <taxon>Musaceae</taxon>
        <taxon>Musa</taxon>
    </lineage>
</organism>
<reference evidence="4" key="1">
    <citation type="submission" date="2021-05" db="UniProtKB">
        <authorList>
            <consortium name="EnsemblPlants"/>
        </authorList>
    </citation>
    <scope>IDENTIFICATION</scope>
    <source>
        <strain evidence="4">subsp. malaccensis</strain>
    </source>
</reference>
<comment type="similarity">
    <text evidence="1">Belongs to the cytochrome P450 family.</text>
</comment>
<dbReference type="EnsemblPlants" id="Ma11_t24900.1">
    <property type="protein sequence ID" value="Ma11_p24900.1"/>
    <property type="gene ID" value="Ma11_g24900"/>
</dbReference>
<dbReference type="InterPro" id="IPR002401">
    <property type="entry name" value="Cyt_P450_E_grp-I"/>
</dbReference>
<protein>
    <submittedName>
        <fullName evidence="4">Uncharacterized protein</fullName>
    </submittedName>
</protein>
<dbReference type="InParanoid" id="A0A804LBN3"/>
<dbReference type="InterPro" id="IPR036396">
    <property type="entry name" value="Cyt_P450_sf"/>
</dbReference>
<proteinExistence type="inferred from homology"/>
<keyword evidence="2" id="KW-0479">Metal-binding</keyword>